<reference evidence="6" key="2">
    <citation type="submission" date="2023-05" db="EMBL/GenBank/DDBJ databases">
        <authorList>
            <person name="Fouks B."/>
        </authorList>
    </citation>
    <scope>NUCLEOTIDE SEQUENCE</scope>
    <source>
        <strain evidence="6">Stay&amp;Tobe</strain>
        <tissue evidence="6">Testes</tissue>
    </source>
</reference>
<name>A0AAD8EF68_DIPPU</name>
<dbReference type="Pfam" id="PF10591">
    <property type="entry name" value="SPARC_Ca_bdg"/>
    <property type="match status" value="1"/>
</dbReference>
<reference evidence="6" key="1">
    <citation type="journal article" date="2023" name="IScience">
        <title>Live-bearing cockroach genome reveals convergent evolutionary mechanisms linked to viviparity in insects and beyond.</title>
        <authorList>
            <person name="Fouks B."/>
            <person name="Harrison M.C."/>
            <person name="Mikhailova A.A."/>
            <person name="Marchal E."/>
            <person name="English S."/>
            <person name="Carruthers M."/>
            <person name="Jennings E.C."/>
            <person name="Chiamaka E.L."/>
            <person name="Frigard R.A."/>
            <person name="Pippel M."/>
            <person name="Attardo G.M."/>
            <person name="Benoit J.B."/>
            <person name="Bornberg-Bauer E."/>
            <person name="Tobe S.S."/>
        </authorList>
    </citation>
    <scope>NUCLEOTIDE SEQUENCE</scope>
    <source>
        <strain evidence="6">Stay&amp;Tobe</strain>
    </source>
</reference>
<dbReference type="InterPro" id="IPR051950">
    <property type="entry name" value="Dev_reg/Prot_inhib"/>
</dbReference>
<feature type="domain" description="SPARC/Testican calcium-binding" evidence="5">
    <location>
        <begin position="30"/>
        <end position="109"/>
    </location>
</feature>
<evidence type="ECO:0000256" key="1">
    <source>
        <dbReference type="ARBA" id="ARBA00004613"/>
    </source>
</evidence>
<dbReference type="PANTHER" id="PTHR12352">
    <property type="entry name" value="SECRETED MODULAR CALCIUM-BINDING PROTEIN"/>
    <property type="match status" value="1"/>
</dbReference>
<evidence type="ECO:0000259" key="5">
    <source>
        <dbReference type="Pfam" id="PF10591"/>
    </source>
</evidence>
<feature type="non-terminal residue" evidence="6">
    <location>
        <position position="1"/>
    </location>
</feature>
<comment type="subcellular location">
    <subcellularLocation>
        <location evidence="1">Secreted</location>
    </subcellularLocation>
</comment>
<dbReference type="CDD" id="cd16234">
    <property type="entry name" value="EFh_SPARC_SMOC"/>
    <property type="match status" value="1"/>
</dbReference>
<keyword evidence="7" id="KW-1185">Reference proteome</keyword>
<accession>A0AAD8EF68</accession>
<gene>
    <name evidence="6" type="ORF">L9F63_018991</name>
</gene>
<organism evidence="6 7">
    <name type="scientific">Diploptera punctata</name>
    <name type="common">Pacific beetle cockroach</name>
    <dbReference type="NCBI Taxonomy" id="6984"/>
    <lineage>
        <taxon>Eukaryota</taxon>
        <taxon>Metazoa</taxon>
        <taxon>Ecdysozoa</taxon>
        <taxon>Arthropoda</taxon>
        <taxon>Hexapoda</taxon>
        <taxon>Insecta</taxon>
        <taxon>Pterygota</taxon>
        <taxon>Neoptera</taxon>
        <taxon>Polyneoptera</taxon>
        <taxon>Dictyoptera</taxon>
        <taxon>Blattodea</taxon>
        <taxon>Blaberoidea</taxon>
        <taxon>Blaberidae</taxon>
        <taxon>Diplopterinae</taxon>
        <taxon>Diploptera</taxon>
    </lineage>
</organism>
<keyword evidence="2" id="KW-0964">Secreted</keyword>
<keyword evidence="4" id="KW-0325">Glycoprotein</keyword>
<proteinExistence type="predicted"/>
<dbReference type="AlphaFoldDB" id="A0AAD8EF68"/>
<dbReference type="GO" id="GO:0005615">
    <property type="term" value="C:extracellular space"/>
    <property type="evidence" value="ECO:0007669"/>
    <property type="project" value="TreeGrafter"/>
</dbReference>
<feature type="non-terminal residue" evidence="6">
    <location>
        <position position="148"/>
    </location>
</feature>
<comment type="caution">
    <text evidence="6">The sequence shown here is derived from an EMBL/GenBank/DDBJ whole genome shotgun (WGS) entry which is preliminary data.</text>
</comment>
<evidence type="ECO:0000313" key="6">
    <source>
        <dbReference type="EMBL" id="KAJ9587609.1"/>
    </source>
</evidence>
<evidence type="ECO:0000256" key="3">
    <source>
        <dbReference type="ARBA" id="ARBA00023157"/>
    </source>
</evidence>
<dbReference type="SUPFAM" id="SSF47473">
    <property type="entry name" value="EF-hand"/>
    <property type="match status" value="1"/>
</dbReference>
<dbReference type="InterPro" id="IPR019577">
    <property type="entry name" value="SPARC/Testican_Ca-bd-dom"/>
</dbReference>
<dbReference type="GO" id="GO:0005509">
    <property type="term" value="F:calcium ion binding"/>
    <property type="evidence" value="ECO:0007669"/>
    <property type="project" value="InterPro"/>
</dbReference>
<dbReference type="Gene3D" id="1.10.238.10">
    <property type="entry name" value="EF-hand"/>
    <property type="match status" value="1"/>
</dbReference>
<dbReference type="EMBL" id="JASPKZ010006084">
    <property type="protein sequence ID" value="KAJ9587609.1"/>
    <property type="molecule type" value="Genomic_DNA"/>
</dbReference>
<evidence type="ECO:0000256" key="4">
    <source>
        <dbReference type="ARBA" id="ARBA00023180"/>
    </source>
</evidence>
<sequence length="148" mass="17330">KRCEREDRFTFNRNLIRIFKTEHDRIVSAAATGESQQDSPYYNADKIVLDWKFSTMDKNGDNVLVKTEYRDLRRLVKKVVKPKRCAKTFTKLCDPNEDENISRDEWVSCLGLDFNYGVRRLTRTSTSKETIHEASLSTLISILRFSID</sequence>
<keyword evidence="3" id="KW-1015">Disulfide bond</keyword>
<evidence type="ECO:0000256" key="2">
    <source>
        <dbReference type="ARBA" id="ARBA00022525"/>
    </source>
</evidence>
<dbReference type="Proteomes" id="UP001233999">
    <property type="component" value="Unassembled WGS sequence"/>
</dbReference>
<evidence type="ECO:0000313" key="7">
    <source>
        <dbReference type="Proteomes" id="UP001233999"/>
    </source>
</evidence>
<dbReference type="PANTHER" id="PTHR12352:SF3">
    <property type="entry name" value="NIDOGEN-2"/>
    <property type="match status" value="1"/>
</dbReference>
<protein>
    <recommendedName>
        <fullName evidence="5">SPARC/Testican calcium-binding domain-containing protein</fullName>
    </recommendedName>
</protein>
<dbReference type="InterPro" id="IPR011992">
    <property type="entry name" value="EF-hand-dom_pair"/>
</dbReference>